<feature type="domain" description="BD-FAE-like" evidence="2">
    <location>
        <begin position="75"/>
        <end position="173"/>
    </location>
</feature>
<protein>
    <recommendedName>
        <fullName evidence="2">BD-FAE-like domain-containing protein</fullName>
    </recommendedName>
</protein>
<keyword evidence="4" id="KW-1185">Reference proteome</keyword>
<accession>A0ABX9MU79</accession>
<dbReference type="InterPro" id="IPR050300">
    <property type="entry name" value="GDXG_lipolytic_enzyme"/>
</dbReference>
<dbReference type="InterPro" id="IPR049492">
    <property type="entry name" value="BD-FAE-like_dom"/>
</dbReference>
<dbReference type="EMBL" id="NQOU01000004">
    <property type="protein sequence ID" value="RII82468.1"/>
    <property type="molecule type" value="Genomic_DNA"/>
</dbReference>
<evidence type="ECO:0000259" key="2">
    <source>
        <dbReference type="Pfam" id="PF20434"/>
    </source>
</evidence>
<evidence type="ECO:0000313" key="3">
    <source>
        <dbReference type="EMBL" id="RII82468.1"/>
    </source>
</evidence>
<reference evidence="3 4" key="1">
    <citation type="submission" date="2017-08" db="EMBL/GenBank/DDBJ databases">
        <title>Pusillimonas indicus sp. nov., a member of the family Alcaligenaceae isolated from surface seawater.</title>
        <authorList>
            <person name="Li J."/>
        </authorList>
    </citation>
    <scope>NUCLEOTIDE SEQUENCE [LARGE SCALE GENOMIC DNA]</scope>
    <source>
        <strain evidence="3 4">17-4A</strain>
    </source>
</reference>
<dbReference type="SUPFAM" id="SSF53474">
    <property type="entry name" value="alpha/beta-Hydrolases"/>
    <property type="match status" value="1"/>
</dbReference>
<evidence type="ECO:0000256" key="1">
    <source>
        <dbReference type="ARBA" id="ARBA00022801"/>
    </source>
</evidence>
<dbReference type="RefSeq" id="WP_119442433.1">
    <property type="nucleotide sequence ID" value="NZ_CP170494.1"/>
</dbReference>
<dbReference type="Proteomes" id="UP000266483">
    <property type="component" value="Unassembled WGS sequence"/>
</dbReference>
<dbReference type="Gene3D" id="3.40.50.1820">
    <property type="entry name" value="alpha/beta hydrolase"/>
    <property type="match status" value="1"/>
</dbReference>
<name>A0ABX9MU79_9BURK</name>
<keyword evidence="1" id="KW-0378">Hydrolase</keyword>
<dbReference type="PANTHER" id="PTHR48081">
    <property type="entry name" value="AB HYDROLASE SUPERFAMILY PROTEIN C4A8.06C"/>
    <property type="match status" value="1"/>
</dbReference>
<sequence>MQPLKQSSGLTGSTGKMHVDKIEYDQNGYGLDILRAEVNYRPAWGERSAVFREKARCLLDVSYGHGSRGTLDCFLADNGLHAPTLIFIHGGYWHKGDKSFYSYVAEPFVARGVSCITINYDFCPNVRMTDIVQQVRVAMAWIWRNAEALGVSRKLFVSGHSAGGHLTAMMMATDWASYDSNLPSSLFLGGVPVSGLHDLRPLVDIPLNDVLRMDAEEATAISPVNLPLRSNAPQLVVCGQAESDAFNAQSDLYVSTFESPDRRLERYAVPGANHFDVMNAFADPEHPFFQKMLALITARG</sequence>
<dbReference type="InterPro" id="IPR029058">
    <property type="entry name" value="AB_hydrolase_fold"/>
</dbReference>
<evidence type="ECO:0000313" key="4">
    <source>
        <dbReference type="Proteomes" id="UP000266483"/>
    </source>
</evidence>
<organism evidence="3 4">
    <name type="scientific">Neopusillimonas maritima</name>
    <dbReference type="NCBI Taxonomy" id="2026239"/>
    <lineage>
        <taxon>Bacteria</taxon>
        <taxon>Pseudomonadati</taxon>
        <taxon>Pseudomonadota</taxon>
        <taxon>Betaproteobacteria</taxon>
        <taxon>Burkholderiales</taxon>
        <taxon>Alcaligenaceae</taxon>
        <taxon>Neopusillimonas</taxon>
    </lineage>
</organism>
<proteinExistence type="predicted"/>
<dbReference type="PANTHER" id="PTHR48081:SF33">
    <property type="entry name" value="KYNURENINE FORMAMIDASE"/>
    <property type="match status" value="1"/>
</dbReference>
<gene>
    <name evidence="3" type="ORF">CJO09_11255</name>
</gene>
<dbReference type="Pfam" id="PF20434">
    <property type="entry name" value="BD-FAE"/>
    <property type="match status" value="1"/>
</dbReference>
<comment type="caution">
    <text evidence="3">The sequence shown here is derived from an EMBL/GenBank/DDBJ whole genome shotgun (WGS) entry which is preliminary data.</text>
</comment>